<comment type="caution">
    <text evidence="8">The sequence shown here is derived from an EMBL/GenBank/DDBJ whole genome shotgun (WGS) entry which is preliminary data.</text>
</comment>
<dbReference type="RefSeq" id="WP_068709443.1">
    <property type="nucleotide sequence ID" value="NZ_LRIE01000080.1"/>
</dbReference>
<dbReference type="PANTHER" id="PTHR43827">
    <property type="entry name" value="2,5-DIKETO-D-GLUCONIC ACID REDUCTASE"/>
    <property type="match status" value="1"/>
</dbReference>
<dbReference type="Gene3D" id="3.20.20.100">
    <property type="entry name" value="NADP-dependent oxidoreductase domain"/>
    <property type="match status" value="1"/>
</dbReference>
<dbReference type="EMBL" id="LRIE01000080">
    <property type="protein sequence ID" value="KZM34433.1"/>
    <property type="molecule type" value="Genomic_DNA"/>
</dbReference>
<comment type="similarity">
    <text evidence="1">Belongs to the aldo/keto reductase family.</text>
</comment>
<keyword evidence="3 8" id="KW-0560">Oxidoreductase</keyword>
<accession>A0A163QQX6</accession>
<feature type="site" description="Lowers pKa of active site Tyr" evidence="6">
    <location>
        <position position="79"/>
    </location>
</feature>
<name>A0A163QQX6_9CELL</name>
<dbReference type="FunFam" id="3.20.20.100:FF:000015">
    <property type="entry name" value="Oxidoreductase, aldo/keto reductase family"/>
    <property type="match status" value="1"/>
</dbReference>
<evidence type="ECO:0000256" key="2">
    <source>
        <dbReference type="ARBA" id="ARBA00022857"/>
    </source>
</evidence>
<dbReference type="EC" id="1.-.-.-" evidence="8"/>
<dbReference type="AlphaFoldDB" id="A0A163QQX6"/>
<evidence type="ECO:0000313" key="9">
    <source>
        <dbReference type="Proteomes" id="UP000076447"/>
    </source>
</evidence>
<dbReference type="GO" id="GO:0016616">
    <property type="term" value="F:oxidoreductase activity, acting on the CH-OH group of donors, NAD or NADP as acceptor"/>
    <property type="evidence" value="ECO:0007669"/>
    <property type="project" value="UniProtKB-ARBA"/>
</dbReference>
<dbReference type="Proteomes" id="UP000076447">
    <property type="component" value="Unassembled WGS sequence"/>
</dbReference>
<proteinExistence type="inferred from homology"/>
<dbReference type="PROSITE" id="PS00062">
    <property type="entry name" value="ALDOKETO_REDUCTASE_2"/>
    <property type="match status" value="1"/>
</dbReference>
<dbReference type="STRING" id="43678.OJAG_29970"/>
<evidence type="ECO:0000313" key="8">
    <source>
        <dbReference type="EMBL" id="KZM34433.1"/>
    </source>
</evidence>
<dbReference type="PANTHER" id="PTHR43827:SF3">
    <property type="entry name" value="NADP-DEPENDENT OXIDOREDUCTASE DOMAIN-CONTAINING PROTEIN"/>
    <property type="match status" value="1"/>
</dbReference>
<dbReference type="PATRIC" id="fig|43678.3.peg.3140"/>
<organism evidence="8 9">
    <name type="scientific">Oerskovia enterophila</name>
    <dbReference type="NCBI Taxonomy" id="43678"/>
    <lineage>
        <taxon>Bacteria</taxon>
        <taxon>Bacillati</taxon>
        <taxon>Actinomycetota</taxon>
        <taxon>Actinomycetes</taxon>
        <taxon>Micrococcales</taxon>
        <taxon>Cellulomonadaceae</taxon>
        <taxon>Oerskovia</taxon>
    </lineage>
</organism>
<dbReference type="PROSITE" id="PS00063">
    <property type="entry name" value="ALDOKETO_REDUCTASE_3"/>
    <property type="match status" value="1"/>
</dbReference>
<keyword evidence="2" id="KW-0521">NADP</keyword>
<evidence type="ECO:0000256" key="6">
    <source>
        <dbReference type="PIRSR" id="PIRSR000097-3"/>
    </source>
</evidence>
<dbReference type="SUPFAM" id="SSF51430">
    <property type="entry name" value="NAD(P)-linked oxidoreductase"/>
    <property type="match status" value="1"/>
</dbReference>
<dbReference type="InterPro" id="IPR023210">
    <property type="entry name" value="NADP_OxRdtase_dom"/>
</dbReference>
<dbReference type="PRINTS" id="PR00069">
    <property type="entry name" value="ALDKETRDTASE"/>
</dbReference>
<dbReference type="InterPro" id="IPR020471">
    <property type="entry name" value="AKR"/>
</dbReference>
<reference evidence="8 9" key="1">
    <citation type="submission" date="2016-01" db="EMBL/GenBank/DDBJ databases">
        <title>Genome sequence of Oerskovia enterophila VJag, an agar and cellulose degrading bacterium.</title>
        <authorList>
            <person name="Poehlein A."/>
            <person name="Jag V."/>
            <person name="Bengelsdorf F."/>
            <person name="Duerre P."/>
            <person name="Daniel R."/>
        </authorList>
    </citation>
    <scope>NUCLEOTIDE SEQUENCE [LARGE SCALE GENOMIC DNA]</scope>
    <source>
        <strain evidence="8 9">VJag</strain>
    </source>
</reference>
<gene>
    <name evidence="8" type="ORF">OJAG_29970</name>
</gene>
<evidence type="ECO:0000256" key="1">
    <source>
        <dbReference type="ARBA" id="ARBA00007905"/>
    </source>
</evidence>
<dbReference type="PIRSF" id="PIRSF000097">
    <property type="entry name" value="AKR"/>
    <property type="match status" value="1"/>
</dbReference>
<dbReference type="PROSITE" id="PS00798">
    <property type="entry name" value="ALDOKETO_REDUCTASE_1"/>
    <property type="match status" value="1"/>
</dbReference>
<evidence type="ECO:0000259" key="7">
    <source>
        <dbReference type="Pfam" id="PF00248"/>
    </source>
</evidence>
<dbReference type="Pfam" id="PF00248">
    <property type="entry name" value="Aldo_ket_red"/>
    <property type="match status" value="1"/>
</dbReference>
<feature type="domain" description="NADP-dependent oxidoreductase" evidence="7">
    <location>
        <begin position="27"/>
        <end position="264"/>
    </location>
</feature>
<feature type="binding site" evidence="5">
    <location>
        <position position="112"/>
    </location>
    <ligand>
        <name>substrate</name>
    </ligand>
</feature>
<protein>
    <submittedName>
        <fullName evidence="8">Putative oxidoreductase</fullName>
        <ecNumber evidence="8">1.-.-.-</ecNumber>
    </submittedName>
</protein>
<feature type="active site" description="Proton donor" evidence="4">
    <location>
        <position position="54"/>
    </location>
</feature>
<evidence type="ECO:0000256" key="4">
    <source>
        <dbReference type="PIRSR" id="PIRSR000097-1"/>
    </source>
</evidence>
<dbReference type="InterPro" id="IPR018170">
    <property type="entry name" value="Aldo/ket_reductase_CS"/>
</dbReference>
<dbReference type="OrthoDB" id="9804790at2"/>
<evidence type="ECO:0000256" key="3">
    <source>
        <dbReference type="ARBA" id="ARBA00023002"/>
    </source>
</evidence>
<evidence type="ECO:0000256" key="5">
    <source>
        <dbReference type="PIRSR" id="PIRSR000097-2"/>
    </source>
</evidence>
<sequence length="283" mass="30192">MVSPSQVPGVVLNNGVTVPQVGLGVFKVPDDATQQNVEEALEAGYRHIDTAAGYYNEAGVGAALRASGLHRDEVFVTTKLRNGDQGFESALQAFEDSREALDLEVVDLYLIHWPVPSKDLYVETWRAFEKLYADGAARAIGVSNFLPDHLARLLAETDVVPAVNQIEVHPTYQQRATQAATLAAGIAVEAYSPLGRGADLDHPVVAKVAAAHGVTPAQAILRWHVQGGRVVIPKSVNLERLAANIDVFGFELSSDEVAAIDGLDSDARLGSDPATAAFSQYPS</sequence>
<dbReference type="InterPro" id="IPR036812">
    <property type="entry name" value="NAD(P)_OxRdtase_dom_sf"/>
</dbReference>